<dbReference type="PANTHER" id="PTHR43775:SF37">
    <property type="entry name" value="SI:DKEY-61P9.11"/>
    <property type="match status" value="1"/>
</dbReference>
<proteinExistence type="predicted"/>
<comment type="caution">
    <text evidence="5">The sequence shown here is derived from an EMBL/GenBank/DDBJ whole genome shotgun (WGS) entry which is preliminary data.</text>
</comment>
<dbReference type="STRING" id="205917.A0A4Y9Z926"/>
<dbReference type="InterPro" id="IPR016035">
    <property type="entry name" value="Acyl_Trfase/lysoPLipase"/>
</dbReference>
<feature type="domain" description="Malonyl-CoA:ACP transacylase (MAT)" evidence="4">
    <location>
        <begin position="294"/>
        <end position="603"/>
    </location>
</feature>
<dbReference type="GO" id="GO:0006633">
    <property type="term" value="P:fatty acid biosynthetic process"/>
    <property type="evidence" value="ECO:0007669"/>
    <property type="project" value="TreeGrafter"/>
</dbReference>
<organism evidence="5 6">
    <name type="scientific">Dentipellis fragilis</name>
    <dbReference type="NCBI Taxonomy" id="205917"/>
    <lineage>
        <taxon>Eukaryota</taxon>
        <taxon>Fungi</taxon>
        <taxon>Dikarya</taxon>
        <taxon>Basidiomycota</taxon>
        <taxon>Agaricomycotina</taxon>
        <taxon>Agaricomycetes</taxon>
        <taxon>Russulales</taxon>
        <taxon>Hericiaceae</taxon>
        <taxon>Dentipellis</taxon>
    </lineage>
</organism>
<feature type="region of interest" description="Disordered" evidence="3">
    <location>
        <begin position="225"/>
        <end position="262"/>
    </location>
</feature>
<dbReference type="SMART" id="SM00827">
    <property type="entry name" value="PKS_AT"/>
    <property type="match status" value="1"/>
</dbReference>
<dbReference type="Gene3D" id="3.40.366.10">
    <property type="entry name" value="Malonyl-Coenzyme A Acyl Carrier Protein, domain 2"/>
    <property type="match status" value="2"/>
</dbReference>
<dbReference type="Proteomes" id="UP000298327">
    <property type="component" value="Unassembled WGS sequence"/>
</dbReference>
<dbReference type="GO" id="GO:0004312">
    <property type="term" value="F:fatty acid synthase activity"/>
    <property type="evidence" value="ECO:0007669"/>
    <property type="project" value="TreeGrafter"/>
</dbReference>
<dbReference type="InterPro" id="IPR001227">
    <property type="entry name" value="Ac_transferase_dom_sf"/>
</dbReference>
<dbReference type="InterPro" id="IPR016036">
    <property type="entry name" value="Malonyl_transacylase_ACP-bd"/>
</dbReference>
<name>A0A4Y9Z926_9AGAM</name>
<dbReference type="OrthoDB" id="541883at2759"/>
<evidence type="ECO:0000313" key="6">
    <source>
        <dbReference type="Proteomes" id="UP000298327"/>
    </source>
</evidence>
<dbReference type="InterPro" id="IPR050091">
    <property type="entry name" value="PKS_NRPS_Biosynth_Enz"/>
</dbReference>
<gene>
    <name evidence="5" type="ORF">EVG20_g2366</name>
</gene>
<evidence type="ECO:0000313" key="5">
    <source>
        <dbReference type="EMBL" id="TFY70630.1"/>
    </source>
</evidence>
<dbReference type="PANTHER" id="PTHR43775">
    <property type="entry name" value="FATTY ACID SYNTHASE"/>
    <property type="match status" value="1"/>
</dbReference>
<keyword evidence="2" id="KW-0597">Phosphoprotein</keyword>
<dbReference type="AlphaFoldDB" id="A0A4Y9Z926"/>
<dbReference type="InterPro" id="IPR014043">
    <property type="entry name" value="Acyl_transferase_dom"/>
</dbReference>
<evidence type="ECO:0000256" key="3">
    <source>
        <dbReference type="SAM" id="MobiDB-lite"/>
    </source>
</evidence>
<feature type="region of interest" description="Disordered" evidence="3">
    <location>
        <begin position="23"/>
        <end position="49"/>
    </location>
</feature>
<evidence type="ECO:0000256" key="2">
    <source>
        <dbReference type="ARBA" id="ARBA00022553"/>
    </source>
</evidence>
<dbReference type="SUPFAM" id="SSF55048">
    <property type="entry name" value="Probable ACP-binding domain of malonyl-CoA ACP transacylase"/>
    <property type="match status" value="1"/>
</dbReference>
<dbReference type="GO" id="GO:0005737">
    <property type="term" value="C:cytoplasm"/>
    <property type="evidence" value="ECO:0007669"/>
    <property type="project" value="TreeGrafter"/>
</dbReference>
<feature type="compositionally biased region" description="Basic residues" evidence="3">
    <location>
        <begin position="23"/>
        <end position="36"/>
    </location>
</feature>
<keyword evidence="6" id="KW-1185">Reference proteome</keyword>
<protein>
    <recommendedName>
        <fullName evidence="4">Malonyl-CoA:ACP transacylase (MAT) domain-containing protein</fullName>
    </recommendedName>
</protein>
<sequence>MPMWLVNVPTAYGMHDNVPKYGPRKTLKLSTTKHPKNKQDKNTSPSLMYHDRKRQIQTPLLDMPGTALILLPATRRRIMLVSSGTCGIAIAVAGIDSLVAWHSGRYALTLRQLVIIPQFRLCRQPEWPGRPLAVPPAAAQVIRRYRYRDCSELTALLLIEEGGRKADPLRYTVHGVLAECGHHYHVCLDQDPGATSREPWFAIRYAAFLMRRILIDFKRANATEADSPAPLDRSASNSSSLPSDPPSVSDISFASSPLSASSPGRKRYVFLFGPWSELIPSDQEDSTTTSLYTSFLAQAHAIHPALGSSNSSGDKDGDGDMCLRAVVEQQLRTLTHQLVAARRLQASGIAPCAVAGYSFGEFAAAAVAGLLSDTRAVELVVRRAVAVHERYTIPTMLEAENTDKEKDKDKNGKAAKGSKAAGVMLNVFAPARSVRARLATLAHPAAELAIYAGPTHMVLAGSAAEIGRAQAAFEAAGMKCVRVTTGIPFHCRQMAGPVAAFRQVLPEAEYTSTASVPVADAEASCVFVSGLTGRAVSAGAIGPKYWLRHMHEPVRFVECMETIRKTFCGETGGGCEIVDIGPGPMLRKVIGKYGWEDVIVKGPEEYLAL</sequence>
<keyword evidence="1" id="KW-0596">Phosphopantetheine</keyword>
<evidence type="ECO:0000259" key="4">
    <source>
        <dbReference type="SMART" id="SM00827"/>
    </source>
</evidence>
<accession>A0A4Y9Z926</accession>
<dbReference type="GO" id="GO:0005886">
    <property type="term" value="C:plasma membrane"/>
    <property type="evidence" value="ECO:0007669"/>
    <property type="project" value="TreeGrafter"/>
</dbReference>
<evidence type="ECO:0000256" key="1">
    <source>
        <dbReference type="ARBA" id="ARBA00022450"/>
    </source>
</evidence>
<dbReference type="SUPFAM" id="SSF52151">
    <property type="entry name" value="FabD/lysophospholipase-like"/>
    <property type="match status" value="1"/>
</dbReference>
<dbReference type="EMBL" id="SEOQ01000091">
    <property type="protein sequence ID" value="TFY70630.1"/>
    <property type="molecule type" value="Genomic_DNA"/>
</dbReference>
<feature type="compositionally biased region" description="Low complexity" evidence="3">
    <location>
        <begin position="232"/>
        <end position="262"/>
    </location>
</feature>
<reference evidence="5 6" key="1">
    <citation type="submission" date="2019-02" db="EMBL/GenBank/DDBJ databases">
        <title>Genome sequencing of the rare red list fungi Dentipellis fragilis.</title>
        <authorList>
            <person name="Buettner E."/>
            <person name="Kellner H."/>
        </authorList>
    </citation>
    <scope>NUCLEOTIDE SEQUENCE [LARGE SCALE GENOMIC DNA]</scope>
    <source>
        <strain evidence="5 6">DSM 105465</strain>
    </source>
</reference>